<dbReference type="Proteomes" id="UP000010809">
    <property type="component" value="Chromosome"/>
</dbReference>
<dbReference type="PATRIC" id="fig|1255043.3.peg.3704"/>
<evidence type="ECO:0000256" key="1">
    <source>
        <dbReference type="SAM" id="Phobius"/>
    </source>
</evidence>
<feature type="transmembrane region" description="Helical" evidence="1">
    <location>
        <begin position="75"/>
        <end position="96"/>
    </location>
</feature>
<keyword evidence="1" id="KW-0812">Transmembrane</keyword>
<dbReference type="InterPro" id="IPR018750">
    <property type="entry name" value="DUF2306_membrane"/>
</dbReference>
<protein>
    <submittedName>
        <fullName evidence="2">Membrane protein</fullName>
    </submittedName>
</protein>
<name>L0E227_THIND</name>
<keyword evidence="3" id="KW-1185">Reference proteome</keyword>
<organism evidence="2 3">
    <name type="scientific">Thioalkalivibrio nitratireducens (strain DSM 14787 / UNIQEM 213 / ALEN2)</name>
    <dbReference type="NCBI Taxonomy" id="1255043"/>
    <lineage>
        <taxon>Bacteria</taxon>
        <taxon>Pseudomonadati</taxon>
        <taxon>Pseudomonadota</taxon>
        <taxon>Gammaproteobacteria</taxon>
        <taxon>Chromatiales</taxon>
        <taxon>Ectothiorhodospiraceae</taxon>
        <taxon>Thioalkalivibrio</taxon>
    </lineage>
</organism>
<dbReference type="Pfam" id="PF10067">
    <property type="entry name" value="DUF2306"/>
    <property type="match status" value="1"/>
</dbReference>
<proteinExistence type="predicted"/>
<dbReference type="RefSeq" id="WP_015260395.1">
    <property type="nucleotide sequence ID" value="NC_019902.2"/>
</dbReference>
<feature type="transmembrane region" description="Helical" evidence="1">
    <location>
        <begin position="35"/>
        <end position="55"/>
    </location>
</feature>
<sequence>MIATLASLLALFSLHYLRPGMPDGFIEQLPLYREHAFWFLLHVVGAAVALAVGPWQFLSSIRARRPWIHRATGTLYAAGVLAGGIGGLFLSGLAYGGIGVQLGFMILGGLWLAATAIGVTAIGMGRVAVHRAWMLRSFALTFAAVTLRVWLVLLEPFLGFETAYQVAAWLGWLPNLLVVEWWLRRGSTHAGPIEPSRNRMARNAIDRHV</sequence>
<feature type="transmembrane region" description="Helical" evidence="1">
    <location>
        <begin position="163"/>
        <end position="183"/>
    </location>
</feature>
<keyword evidence="1" id="KW-0472">Membrane</keyword>
<feature type="transmembrane region" description="Helical" evidence="1">
    <location>
        <begin position="102"/>
        <end position="121"/>
    </location>
</feature>
<dbReference type="AlphaFoldDB" id="L0E227"/>
<evidence type="ECO:0000313" key="2">
    <source>
        <dbReference type="EMBL" id="AGA35302.1"/>
    </source>
</evidence>
<dbReference type="HOGENOM" id="CLU_078522_1_1_6"/>
<gene>
    <name evidence="2" type="ordered locus">TVNIR_3672</name>
</gene>
<dbReference type="eggNOG" id="COG5395">
    <property type="taxonomic scope" value="Bacteria"/>
</dbReference>
<dbReference type="EMBL" id="CP003989">
    <property type="protein sequence ID" value="AGA35302.1"/>
    <property type="molecule type" value="Genomic_DNA"/>
</dbReference>
<dbReference type="STRING" id="1255043.TVNIR_3672"/>
<dbReference type="KEGG" id="tni:TVNIR_3672"/>
<keyword evidence="1" id="KW-1133">Transmembrane helix</keyword>
<feature type="transmembrane region" description="Helical" evidence="1">
    <location>
        <begin position="133"/>
        <end position="151"/>
    </location>
</feature>
<accession>L0E227</accession>
<reference evidence="2" key="1">
    <citation type="submission" date="2015-12" db="EMBL/GenBank/DDBJ databases">
        <authorList>
            <person name="Tikhonova T.V."/>
            <person name="Pavlov A.R."/>
            <person name="Beletsky A.V."/>
            <person name="Mardanov A.V."/>
            <person name="Sorokin D.Y."/>
            <person name="Ravin N.V."/>
            <person name="Popov V.O."/>
        </authorList>
    </citation>
    <scope>NUCLEOTIDE SEQUENCE</scope>
    <source>
        <strain evidence="2">DSM 14787</strain>
    </source>
</reference>
<evidence type="ECO:0000313" key="3">
    <source>
        <dbReference type="Proteomes" id="UP000010809"/>
    </source>
</evidence>